<dbReference type="GO" id="GO:0005634">
    <property type="term" value="C:nucleus"/>
    <property type="evidence" value="ECO:0007669"/>
    <property type="project" value="UniProtKB-SubCell"/>
</dbReference>
<dbReference type="GO" id="GO:0008270">
    <property type="term" value="F:zinc ion binding"/>
    <property type="evidence" value="ECO:0007669"/>
    <property type="project" value="UniProtKB-KW"/>
</dbReference>
<reference evidence="10 11" key="1">
    <citation type="journal article" date="2018" name="Mol. Biol. Evol.">
        <title>Analysis of the draft genome of the red seaweed Gracilariopsis chorda provides insights into genome size evolution in Rhodophyta.</title>
        <authorList>
            <person name="Lee J."/>
            <person name="Yang E.C."/>
            <person name="Graf L."/>
            <person name="Yang J.H."/>
            <person name="Qiu H."/>
            <person name="Zel Zion U."/>
            <person name="Chan C.X."/>
            <person name="Stephens T.G."/>
            <person name="Weber A.P.M."/>
            <person name="Boo G.H."/>
            <person name="Boo S.M."/>
            <person name="Kim K.M."/>
            <person name="Shin Y."/>
            <person name="Jung M."/>
            <person name="Lee S.J."/>
            <person name="Yim H.S."/>
            <person name="Lee J.H."/>
            <person name="Bhattacharya D."/>
            <person name="Yoon H.S."/>
        </authorList>
    </citation>
    <scope>NUCLEOTIDE SEQUENCE [LARGE SCALE GENOMIC DNA]</scope>
    <source>
        <strain evidence="10 11">SKKU-2015</strain>
        <tissue evidence="10">Whole body</tissue>
    </source>
</reference>
<protein>
    <recommendedName>
        <fullName evidence="9">C2H2-type domain-containing protein</fullName>
    </recommendedName>
</protein>
<evidence type="ECO:0000256" key="1">
    <source>
        <dbReference type="ARBA" id="ARBA00004123"/>
    </source>
</evidence>
<dbReference type="STRING" id="448386.A0A2V3J366"/>
<evidence type="ECO:0000259" key="9">
    <source>
        <dbReference type="PROSITE" id="PS50157"/>
    </source>
</evidence>
<feature type="domain" description="C2H2-type" evidence="9">
    <location>
        <begin position="162"/>
        <end position="190"/>
    </location>
</feature>
<dbReference type="Gene3D" id="3.30.160.60">
    <property type="entry name" value="Classic Zinc Finger"/>
    <property type="match status" value="4"/>
</dbReference>
<evidence type="ECO:0000256" key="4">
    <source>
        <dbReference type="ARBA" id="ARBA00022771"/>
    </source>
</evidence>
<keyword evidence="4 7" id="KW-0863">Zinc-finger</keyword>
<feature type="domain" description="C2H2-type" evidence="9">
    <location>
        <begin position="104"/>
        <end position="132"/>
    </location>
</feature>
<dbReference type="Pfam" id="PF00096">
    <property type="entry name" value="zf-C2H2"/>
    <property type="match status" value="4"/>
</dbReference>
<dbReference type="AlphaFoldDB" id="A0A2V3J366"/>
<feature type="domain" description="C2H2-type" evidence="9">
    <location>
        <begin position="133"/>
        <end position="161"/>
    </location>
</feature>
<dbReference type="PROSITE" id="PS00028">
    <property type="entry name" value="ZINC_FINGER_C2H2_1"/>
    <property type="match status" value="4"/>
</dbReference>
<evidence type="ECO:0000256" key="8">
    <source>
        <dbReference type="SAM" id="MobiDB-lite"/>
    </source>
</evidence>
<name>A0A2V3J366_9FLOR</name>
<dbReference type="PROSITE" id="PS50157">
    <property type="entry name" value="ZINC_FINGER_C2H2_2"/>
    <property type="match status" value="4"/>
</dbReference>
<dbReference type="PANTHER" id="PTHR16515:SF49">
    <property type="entry name" value="GASTRULA ZINC FINGER PROTEIN XLCGF49.1-LIKE-RELATED"/>
    <property type="match status" value="1"/>
</dbReference>
<dbReference type="SMART" id="SM00355">
    <property type="entry name" value="ZnF_C2H2"/>
    <property type="match status" value="4"/>
</dbReference>
<evidence type="ECO:0000256" key="5">
    <source>
        <dbReference type="ARBA" id="ARBA00022833"/>
    </source>
</evidence>
<keyword evidence="2" id="KW-0479">Metal-binding</keyword>
<evidence type="ECO:0000256" key="7">
    <source>
        <dbReference type="PROSITE-ProRule" id="PRU00042"/>
    </source>
</evidence>
<feature type="domain" description="C2H2-type" evidence="9">
    <location>
        <begin position="191"/>
        <end position="214"/>
    </location>
</feature>
<gene>
    <name evidence="10" type="ORF">BWQ96_01329</name>
</gene>
<accession>A0A2V3J366</accession>
<keyword evidence="11" id="KW-1185">Reference proteome</keyword>
<evidence type="ECO:0000313" key="10">
    <source>
        <dbReference type="EMBL" id="PXF48773.1"/>
    </source>
</evidence>
<dbReference type="EMBL" id="NBIV01000011">
    <property type="protein sequence ID" value="PXF48773.1"/>
    <property type="molecule type" value="Genomic_DNA"/>
</dbReference>
<proteinExistence type="predicted"/>
<dbReference type="PANTHER" id="PTHR16515">
    <property type="entry name" value="PR DOMAIN ZINC FINGER PROTEIN"/>
    <property type="match status" value="1"/>
</dbReference>
<dbReference type="InterPro" id="IPR050331">
    <property type="entry name" value="Zinc_finger"/>
</dbReference>
<feature type="region of interest" description="Disordered" evidence="8">
    <location>
        <begin position="1"/>
        <end position="62"/>
    </location>
</feature>
<comment type="subcellular location">
    <subcellularLocation>
        <location evidence="1">Nucleus</location>
    </subcellularLocation>
</comment>
<dbReference type="Proteomes" id="UP000247409">
    <property type="component" value="Unassembled WGS sequence"/>
</dbReference>
<dbReference type="GO" id="GO:0010468">
    <property type="term" value="P:regulation of gene expression"/>
    <property type="evidence" value="ECO:0007669"/>
    <property type="project" value="TreeGrafter"/>
</dbReference>
<comment type="caution">
    <text evidence="10">The sequence shown here is derived from an EMBL/GenBank/DDBJ whole genome shotgun (WGS) entry which is preliminary data.</text>
</comment>
<evidence type="ECO:0000256" key="3">
    <source>
        <dbReference type="ARBA" id="ARBA00022737"/>
    </source>
</evidence>
<feature type="compositionally biased region" description="Low complexity" evidence="8">
    <location>
        <begin position="1"/>
        <end position="29"/>
    </location>
</feature>
<evidence type="ECO:0000313" key="11">
    <source>
        <dbReference type="Proteomes" id="UP000247409"/>
    </source>
</evidence>
<keyword evidence="3" id="KW-0677">Repeat</keyword>
<organism evidence="10 11">
    <name type="scientific">Gracilariopsis chorda</name>
    <dbReference type="NCBI Taxonomy" id="448386"/>
    <lineage>
        <taxon>Eukaryota</taxon>
        <taxon>Rhodophyta</taxon>
        <taxon>Florideophyceae</taxon>
        <taxon>Rhodymeniophycidae</taxon>
        <taxon>Gracilariales</taxon>
        <taxon>Gracilariaceae</taxon>
        <taxon>Gracilariopsis</taxon>
    </lineage>
</organism>
<dbReference type="InterPro" id="IPR013087">
    <property type="entry name" value="Znf_C2H2_type"/>
</dbReference>
<dbReference type="OrthoDB" id="5693at2759"/>
<keyword evidence="5" id="KW-0862">Zinc</keyword>
<evidence type="ECO:0000256" key="2">
    <source>
        <dbReference type="ARBA" id="ARBA00022723"/>
    </source>
</evidence>
<dbReference type="FunFam" id="3.30.160.60:FF:000100">
    <property type="entry name" value="Zinc finger 45-like"/>
    <property type="match status" value="1"/>
</dbReference>
<keyword evidence="6" id="KW-0539">Nucleus</keyword>
<dbReference type="SUPFAM" id="SSF57667">
    <property type="entry name" value="beta-beta-alpha zinc fingers"/>
    <property type="match status" value="2"/>
</dbReference>
<sequence length="218" mass="25153">MYRPSSSHSSSFDQPSSSTRPRRAPLNINPLPPLSSFDNIPRKQSPREISHSHSNSSDWIPPIKREPTMAVANSNQRIAIPSLLNDPIREPGRPSSSTPQIKLFECEQCFKRFTQRADVRKHKKTVHEKARDFHCEECSLSFGERGNLNKHVRSIHRKERNFLCDQCPASFPFRNGLTEHQRMKHSDDRPFECTRCPASFKKKSHLQRHTTVVHKVAP</sequence>
<dbReference type="InterPro" id="IPR036236">
    <property type="entry name" value="Znf_C2H2_sf"/>
</dbReference>
<evidence type="ECO:0000256" key="6">
    <source>
        <dbReference type="ARBA" id="ARBA00023242"/>
    </source>
</evidence>